<protein>
    <submittedName>
        <fullName evidence="1">Uncharacterized protein</fullName>
    </submittedName>
</protein>
<evidence type="ECO:0000313" key="1">
    <source>
        <dbReference type="EMBL" id="ACI15714.1"/>
    </source>
</evidence>
<dbReference type="RefSeq" id="WP_012548822.1">
    <property type="nucleotide sequence ID" value="NC_011299.1"/>
</dbReference>
<accession>B6D932</accession>
<reference evidence="1" key="1">
    <citation type="journal article" date="2008" name="Mol. Microbiol.">
        <title>Novel archaeal plasmid pAH1 and its interactions with the lipothrixvirus AFV1.</title>
        <authorList>
            <person name="Basta T."/>
            <person name="Smyth J."/>
            <person name="Forterre P."/>
            <person name="Prangishvili D."/>
            <person name="Peng X."/>
        </authorList>
    </citation>
    <scope>NUCLEOTIDE SEQUENCE</scope>
    <source>
        <strain evidence="1">W1</strain>
        <plasmid evidence="1">pAH1</plasmid>
    </source>
</reference>
<keyword evidence="1" id="KW-0614">Plasmid</keyword>
<sequence length="132" mass="15111">MSLVAMASKVNSPVEGENKLVFSLELIVQTLNKESRKILAEEFADEIEKLGYTEQYISMMRNEKRTLGNDALKRLLVNSPEALDRAIELLKLQIKQLEEAARILQTSDLSLLKKEYGPKIKEEEDEEEAEEE</sequence>
<organism evidence="1">
    <name type="scientific">Acidianus hospitalis (strain W1)</name>
    <dbReference type="NCBI Taxonomy" id="933801"/>
    <lineage>
        <taxon>Archaea</taxon>
        <taxon>Thermoproteota</taxon>
        <taxon>Thermoprotei</taxon>
        <taxon>Sulfolobales</taxon>
        <taxon>Sulfolobaceae</taxon>
        <taxon>Acidianus</taxon>
    </lineage>
</organism>
<proteinExistence type="predicted"/>
<dbReference type="AlphaFoldDB" id="B6D932"/>
<geneLocation type="plasmid" evidence="1">
    <name>pAH1</name>
</geneLocation>
<dbReference type="EMBL" id="EU881703">
    <property type="protein sequence ID" value="ACI15714.1"/>
    <property type="molecule type" value="Genomic_DNA"/>
</dbReference>
<name>B6D932_ACIHW</name>